<gene>
    <name evidence="1" type="ORF">CARN5_2565</name>
</gene>
<accession>E6Q9Z7</accession>
<dbReference type="EMBL" id="CABP01000039">
    <property type="protein sequence ID" value="CBI04023.1"/>
    <property type="molecule type" value="Genomic_DNA"/>
</dbReference>
<comment type="caution">
    <text evidence="1">The sequence shown here is derived from an EMBL/GenBank/DDBJ whole genome shotgun (WGS) entry which is preliminary data.</text>
</comment>
<protein>
    <recommendedName>
        <fullName evidence="2">CobQ/CobB/MinD/ParA nucleotide binding domain-containing protein</fullName>
    </recommendedName>
</protein>
<sequence>MERTLYISHGDKGGVGKSYLSMLSVEYLLQFGPVSLVEADPTQPDLGVRYIGLDNVAVGALPLNKAGDAENALSAFGEMMETTNAELVVVNLPAGAGETLDSTADMIRDLSDALGYRLIVTYALEKNRVASDALIRSMATGLLSVVDTDKRFVAYPEYKGKVETFDWYNRPEREKAAIGELIVPSLGNRSALTKLEASRGRVADLIDKSKCPDGWWILDQSSVFRWYQAGIAAIAPIFGGE</sequence>
<proteinExistence type="predicted"/>
<dbReference type="AlphaFoldDB" id="E6Q9Z7"/>
<name>E6Q9Z7_9ZZZZ</name>
<evidence type="ECO:0000313" key="1">
    <source>
        <dbReference type="EMBL" id="CBI04023.1"/>
    </source>
</evidence>
<reference evidence="1" key="1">
    <citation type="submission" date="2009-10" db="EMBL/GenBank/DDBJ databases">
        <title>Diversity of trophic interactions inside an arsenic-rich microbial ecosystem.</title>
        <authorList>
            <person name="Bertin P.N."/>
            <person name="Heinrich-Salmeron A."/>
            <person name="Pelletier E."/>
            <person name="Goulhen-Chollet F."/>
            <person name="Arsene-Ploetze F."/>
            <person name="Gallien S."/>
            <person name="Calteau A."/>
            <person name="Vallenet D."/>
            <person name="Casiot C."/>
            <person name="Chane-Woon-Ming B."/>
            <person name="Giloteaux L."/>
            <person name="Barakat M."/>
            <person name="Bonnefoy V."/>
            <person name="Bruneel O."/>
            <person name="Chandler M."/>
            <person name="Cleiss J."/>
            <person name="Duran R."/>
            <person name="Elbaz-Poulichet F."/>
            <person name="Fonknechten N."/>
            <person name="Lauga B."/>
            <person name="Mornico D."/>
            <person name="Ortet P."/>
            <person name="Schaeffer C."/>
            <person name="Siguier P."/>
            <person name="Alexander Thil Smith A."/>
            <person name="Van Dorsselaer A."/>
            <person name="Weissenbach J."/>
            <person name="Medigue C."/>
            <person name="Le Paslier D."/>
        </authorList>
    </citation>
    <scope>NUCLEOTIDE SEQUENCE</scope>
</reference>
<organism evidence="1">
    <name type="scientific">mine drainage metagenome</name>
    <dbReference type="NCBI Taxonomy" id="410659"/>
    <lineage>
        <taxon>unclassified sequences</taxon>
        <taxon>metagenomes</taxon>
        <taxon>ecological metagenomes</taxon>
    </lineage>
</organism>
<evidence type="ECO:0008006" key="2">
    <source>
        <dbReference type="Google" id="ProtNLM"/>
    </source>
</evidence>